<reference evidence="2 3" key="1">
    <citation type="journal article" date="2012" name="BMC Genomics">
        <title>Sequencing the genome of Marssonina brunnea reveals fungus-poplar co-evolution.</title>
        <authorList>
            <person name="Zhu S."/>
            <person name="Cao Y.-Z."/>
            <person name="Jiang C."/>
            <person name="Tan B.-Y."/>
            <person name="Wang Z."/>
            <person name="Feng S."/>
            <person name="Zhang L."/>
            <person name="Su X.-H."/>
            <person name="Brejova B."/>
            <person name="Vinar T."/>
            <person name="Xu M."/>
            <person name="Wang M.-X."/>
            <person name="Zhang S.-G."/>
            <person name="Huang M.-R."/>
            <person name="Wu R."/>
            <person name="Zhou Y."/>
        </authorList>
    </citation>
    <scope>NUCLEOTIDE SEQUENCE [LARGE SCALE GENOMIC DNA]</scope>
    <source>
        <strain evidence="2 3">MB_m1</strain>
    </source>
</reference>
<protein>
    <submittedName>
        <fullName evidence="2">Uncharacterized protein</fullName>
    </submittedName>
</protein>
<organism evidence="2 3">
    <name type="scientific">Marssonina brunnea f. sp. multigermtubi (strain MB_m1)</name>
    <name type="common">Marssonina leaf spot fungus</name>
    <dbReference type="NCBI Taxonomy" id="1072389"/>
    <lineage>
        <taxon>Eukaryota</taxon>
        <taxon>Fungi</taxon>
        <taxon>Dikarya</taxon>
        <taxon>Ascomycota</taxon>
        <taxon>Pezizomycotina</taxon>
        <taxon>Leotiomycetes</taxon>
        <taxon>Helotiales</taxon>
        <taxon>Drepanopezizaceae</taxon>
        <taxon>Drepanopeziza</taxon>
    </lineage>
</organism>
<feature type="compositionally biased region" description="Basic and acidic residues" evidence="1">
    <location>
        <begin position="1"/>
        <end position="23"/>
    </location>
</feature>
<dbReference type="EMBL" id="JH921442">
    <property type="protein sequence ID" value="EKD15355.1"/>
    <property type="molecule type" value="Genomic_DNA"/>
</dbReference>
<dbReference type="HOGENOM" id="CLU_2400126_0_0_1"/>
<evidence type="ECO:0000313" key="2">
    <source>
        <dbReference type="EMBL" id="EKD15355.1"/>
    </source>
</evidence>
<gene>
    <name evidence="2" type="ORF">MBM_06571</name>
</gene>
<dbReference type="InParanoid" id="K1WD78"/>
<sequence length="93" mass="9982">MARPAARERERKREGKRERETKKPMPAPLAPAARATISSGYLPRTMPPLGFETGAGPDLSAEAWTAGLPIVAWMDGRVGGTHAAGTVFRDARV</sequence>
<dbReference type="AlphaFoldDB" id="K1WD78"/>
<name>K1WD78_MARBU</name>
<evidence type="ECO:0000313" key="3">
    <source>
        <dbReference type="Proteomes" id="UP000006753"/>
    </source>
</evidence>
<dbReference type="Proteomes" id="UP000006753">
    <property type="component" value="Unassembled WGS sequence"/>
</dbReference>
<dbReference type="KEGG" id="mbe:MBM_06571"/>
<keyword evidence="3" id="KW-1185">Reference proteome</keyword>
<proteinExistence type="predicted"/>
<feature type="region of interest" description="Disordered" evidence="1">
    <location>
        <begin position="1"/>
        <end position="41"/>
    </location>
</feature>
<accession>K1WD78</accession>
<evidence type="ECO:0000256" key="1">
    <source>
        <dbReference type="SAM" id="MobiDB-lite"/>
    </source>
</evidence>